<dbReference type="AlphaFoldDB" id="A0A1E5LDV2"/>
<feature type="region of interest" description="Disordered" evidence="1">
    <location>
        <begin position="1"/>
        <end position="23"/>
    </location>
</feature>
<name>A0A1E5LDV2_9BACI</name>
<accession>A0A1E5LDV2</accession>
<evidence type="ECO:0000313" key="3">
    <source>
        <dbReference type="Proteomes" id="UP000095209"/>
    </source>
</evidence>
<evidence type="ECO:0000256" key="1">
    <source>
        <dbReference type="SAM" id="MobiDB-lite"/>
    </source>
</evidence>
<gene>
    <name evidence="2" type="ORF">BFG57_03110</name>
</gene>
<dbReference type="STRING" id="1305675.BFG57_03110"/>
<dbReference type="EMBL" id="MJEH01000033">
    <property type="protein sequence ID" value="OEH92268.1"/>
    <property type="molecule type" value="Genomic_DNA"/>
</dbReference>
<sequence>MPNQNKVQNPETNIPKTPAMNERDFTNDILSTEKYMTDSYCTYLNEASNQQIYDDMISIFKETQDCQRNIYNLMFKKGWYGLEAADPQKIQQAYQQFQGYTDQFPYNNQMLQ</sequence>
<protein>
    <recommendedName>
        <fullName evidence="4">Spore coat protein</fullName>
    </recommendedName>
</protein>
<comment type="caution">
    <text evidence="2">The sequence shown here is derived from an EMBL/GenBank/DDBJ whole genome shotgun (WGS) entry which is preliminary data.</text>
</comment>
<dbReference type="Pfam" id="PF07875">
    <property type="entry name" value="Coat_F"/>
    <property type="match status" value="1"/>
</dbReference>
<feature type="compositionally biased region" description="Polar residues" evidence="1">
    <location>
        <begin position="1"/>
        <end position="15"/>
    </location>
</feature>
<dbReference type="OrthoDB" id="1647790at2"/>
<evidence type="ECO:0008006" key="4">
    <source>
        <dbReference type="Google" id="ProtNLM"/>
    </source>
</evidence>
<dbReference type="Proteomes" id="UP000095209">
    <property type="component" value="Unassembled WGS sequence"/>
</dbReference>
<dbReference type="InterPro" id="IPR012851">
    <property type="entry name" value="Spore_coat_CotF-like"/>
</dbReference>
<reference evidence="2 3" key="1">
    <citation type="submission" date="2016-08" db="EMBL/GenBank/DDBJ databases">
        <title>Genome of Bacillus solimangrovi GH2-4.</title>
        <authorList>
            <person name="Lim S."/>
            <person name="Kim B.-C."/>
        </authorList>
    </citation>
    <scope>NUCLEOTIDE SEQUENCE [LARGE SCALE GENOMIC DNA]</scope>
    <source>
        <strain evidence="2 3">GH2-4</strain>
    </source>
</reference>
<evidence type="ECO:0000313" key="2">
    <source>
        <dbReference type="EMBL" id="OEH92268.1"/>
    </source>
</evidence>
<dbReference type="RefSeq" id="WP_069717809.1">
    <property type="nucleotide sequence ID" value="NZ_MJEH01000033.1"/>
</dbReference>
<organism evidence="2 3">
    <name type="scientific">Bacillus solimangrovi</name>
    <dbReference type="NCBI Taxonomy" id="1305675"/>
    <lineage>
        <taxon>Bacteria</taxon>
        <taxon>Bacillati</taxon>
        <taxon>Bacillota</taxon>
        <taxon>Bacilli</taxon>
        <taxon>Bacillales</taxon>
        <taxon>Bacillaceae</taxon>
        <taxon>Bacillus</taxon>
    </lineage>
</organism>
<proteinExistence type="predicted"/>
<keyword evidence="3" id="KW-1185">Reference proteome</keyword>